<comment type="caution">
    <text evidence="3">The sequence shown here is derived from an EMBL/GenBank/DDBJ whole genome shotgun (WGS) entry which is preliminary data.</text>
</comment>
<organism evidence="3 4">
    <name type="scientific">Aspergillus pseudodeflectus</name>
    <dbReference type="NCBI Taxonomy" id="176178"/>
    <lineage>
        <taxon>Eukaryota</taxon>
        <taxon>Fungi</taxon>
        <taxon>Dikarya</taxon>
        <taxon>Ascomycota</taxon>
        <taxon>Pezizomycotina</taxon>
        <taxon>Eurotiomycetes</taxon>
        <taxon>Eurotiomycetidae</taxon>
        <taxon>Eurotiales</taxon>
        <taxon>Aspergillaceae</taxon>
        <taxon>Aspergillus</taxon>
        <taxon>Aspergillus subgen. Nidulantes</taxon>
    </lineage>
</organism>
<dbReference type="GeneID" id="98160188"/>
<feature type="region of interest" description="Disordered" evidence="1">
    <location>
        <begin position="806"/>
        <end position="825"/>
    </location>
</feature>
<evidence type="ECO:0000256" key="2">
    <source>
        <dbReference type="SAM" id="Phobius"/>
    </source>
</evidence>
<proteinExistence type="predicted"/>
<reference evidence="3 4" key="1">
    <citation type="submission" date="2024-07" db="EMBL/GenBank/DDBJ databases">
        <title>Section-level genome sequencing and comparative genomics of Aspergillus sections Usti and Cavernicolus.</title>
        <authorList>
            <consortium name="Lawrence Berkeley National Laboratory"/>
            <person name="Nybo J.L."/>
            <person name="Vesth T.C."/>
            <person name="Theobald S."/>
            <person name="Frisvad J.C."/>
            <person name="Larsen T.O."/>
            <person name="Kjaerboelling I."/>
            <person name="Rothschild-Mancinelli K."/>
            <person name="Lyhne E.K."/>
            <person name="Kogle M.E."/>
            <person name="Barry K."/>
            <person name="Clum A."/>
            <person name="Na H."/>
            <person name="Ledsgaard L."/>
            <person name="Lin J."/>
            <person name="Lipzen A."/>
            <person name="Kuo A."/>
            <person name="Riley R."/>
            <person name="Mondo S."/>
            <person name="LaButti K."/>
            <person name="Haridas S."/>
            <person name="Pangalinan J."/>
            <person name="Salamov A.A."/>
            <person name="Simmons B.A."/>
            <person name="Magnuson J.K."/>
            <person name="Chen J."/>
            <person name="Drula E."/>
            <person name="Henrissat B."/>
            <person name="Wiebenga A."/>
            <person name="Lubbers R.J."/>
            <person name="Gomes A.C."/>
            <person name="Macurrencykelacurrency M.R."/>
            <person name="Stajich J."/>
            <person name="Grigoriev I.V."/>
            <person name="Mortensen U.H."/>
            <person name="De vries R.P."/>
            <person name="Baker S.E."/>
            <person name="Andersen M.R."/>
        </authorList>
    </citation>
    <scope>NUCLEOTIDE SEQUENCE [LARGE SCALE GENOMIC DNA]</scope>
    <source>
        <strain evidence="3 4">CBS 756.74</strain>
    </source>
</reference>
<dbReference type="Proteomes" id="UP001610444">
    <property type="component" value="Unassembled WGS sequence"/>
</dbReference>
<keyword evidence="2" id="KW-0812">Transmembrane</keyword>
<keyword evidence="2" id="KW-1133">Transmembrane helix</keyword>
<protein>
    <submittedName>
        <fullName evidence="3">Uncharacterized protein</fullName>
    </submittedName>
</protein>
<feature type="transmembrane region" description="Helical" evidence="2">
    <location>
        <begin position="339"/>
        <end position="359"/>
    </location>
</feature>
<feature type="transmembrane region" description="Helical" evidence="2">
    <location>
        <begin position="52"/>
        <end position="73"/>
    </location>
</feature>
<keyword evidence="4" id="KW-1185">Reference proteome</keyword>
<feature type="transmembrane region" description="Helical" evidence="2">
    <location>
        <begin position="312"/>
        <end position="333"/>
    </location>
</feature>
<evidence type="ECO:0000313" key="3">
    <source>
        <dbReference type="EMBL" id="KAL2853955.1"/>
    </source>
</evidence>
<feature type="region of interest" description="Disordered" evidence="1">
    <location>
        <begin position="594"/>
        <end position="613"/>
    </location>
</feature>
<gene>
    <name evidence="3" type="ORF">BJX68DRAFT_264708</name>
</gene>
<evidence type="ECO:0000313" key="4">
    <source>
        <dbReference type="Proteomes" id="UP001610444"/>
    </source>
</evidence>
<keyword evidence="2" id="KW-0472">Membrane</keyword>
<name>A0ABR4KNU6_9EURO</name>
<sequence length="901" mass="99689">MKPLISRDAGNEFDGSDFSNNLFSDLAPLLTLFGEQVTKQFLSQSMGYGDDILLAMVPLGIITCIVSAIRVGGRRWLKALIGRARESRAVAEMELMSSTSDAVFRERGRPRTKEFIYSPVTDKTDLTELLSSRVVYDLRTACEEGVLTTKMSAPANLRAWYQQLWPQGLSVKARYHDTEHATRLLQQAPNLTLNVSTAMAPPAVTWAFTFVSIGLQLGVFAIASAVTYHWQLGGGSSPGVVGYGFPLFMIDIIESITEEIDFVPVSPTRNTRVLRIQGACTVGDQRFGSYAIRNEEGNMTIRTSRINGNPDFNLLSMTATFLSLLGYVMQFVGLRAMHWSVAVTVLGATLIMAGIRAYVRRSIAANPQVVGLEEGGELSWLAMEALGLELFALGIPASEERTEAGDTATPTSINNPDGDAVTAPPRALSLSPQIAASILARKAVEVRQELTDLASWQDEHTVLAHQLAEAIAGTLEYVLGENAFEVDPTTTHSKVGGRDTKRWPRRDAEIVSDPLGTMNPFHAILDYVATDSERIIEEELPEEEVTQLPEFVVRELSSRKRERNNDEDASASPWRQVRVSTPNDVTESLIDGRNISTIDERDRESPSSDIGTEGFGRYIRHRMELQNGPGGVRVVDFYKIWIERETPSKTIADIENLDDRGDLWRAPAFDRNRRPLTKEYKYMFGAPFAIYSRKFRYEALQQKDNQGEVRIQALRASSLSFAPDRSAVHGASQESLNQHRPSTRVSTLLSYMFSPDGTAADDAAAARSAQAHKTVKTQASASRLCAQEIFSSFLLQLVSSLKRVRGGARPRKPVRGDPEDTPRWHHPALSQLAEIVHKSKLVSTVEEAFMLVIPAFHAYGLLPTQLDTGRNDGGSSSYSSYSYSSSYYESSESSRNLGYFR</sequence>
<accession>A0ABR4KNU6</accession>
<dbReference type="EMBL" id="JBFXLR010000012">
    <property type="protein sequence ID" value="KAL2853955.1"/>
    <property type="molecule type" value="Genomic_DNA"/>
</dbReference>
<evidence type="ECO:0000256" key="1">
    <source>
        <dbReference type="SAM" id="MobiDB-lite"/>
    </source>
</evidence>
<dbReference type="RefSeq" id="XP_070901120.1">
    <property type="nucleotide sequence ID" value="XM_071045024.1"/>
</dbReference>
<feature type="compositionally biased region" description="Basic and acidic residues" evidence="1">
    <location>
        <begin position="814"/>
        <end position="823"/>
    </location>
</feature>